<dbReference type="SMART" id="SM00267">
    <property type="entry name" value="GGDEF"/>
    <property type="match status" value="1"/>
</dbReference>
<dbReference type="CDD" id="cd01949">
    <property type="entry name" value="GGDEF"/>
    <property type="match status" value="1"/>
</dbReference>
<feature type="domain" description="EAL" evidence="2">
    <location>
        <begin position="385"/>
        <end position="639"/>
    </location>
</feature>
<dbReference type="GO" id="GO:0071111">
    <property type="term" value="F:cyclic-guanylate-specific phosphodiesterase activity"/>
    <property type="evidence" value="ECO:0007669"/>
    <property type="project" value="InterPro"/>
</dbReference>
<reference evidence="5" key="1">
    <citation type="submission" date="2014-07" db="EMBL/GenBank/DDBJ databases">
        <authorList>
            <person name="Monot Marc"/>
        </authorList>
    </citation>
    <scope>NUCLEOTIDE SEQUENCE</scope>
    <source>
        <strain evidence="6">7032989</strain>
        <strain evidence="5">7032994</strain>
    </source>
</reference>
<dbReference type="PROSITE" id="PS50887">
    <property type="entry name" value="GGDEF"/>
    <property type="match status" value="1"/>
</dbReference>
<dbReference type="RefSeq" id="WP_003437567.1">
    <property type="nucleotide sequence ID" value="NZ_BAABSG010000004.1"/>
</dbReference>
<dbReference type="Pfam" id="PF00563">
    <property type="entry name" value="EAL"/>
    <property type="match status" value="1"/>
</dbReference>
<dbReference type="InterPro" id="IPR050706">
    <property type="entry name" value="Cyclic-di-GMP_PDE-like"/>
</dbReference>
<feature type="transmembrane region" description="Helical" evidence="1">
    <location>
        <begin position="35"/>
        <end position="53"/>
    </location>
</feature>
<evidence type="ECO:0000259" key="2">
    <source>
        <dbReference type="PROSITE" id="PS50883"/>
    </source>
</evidence>
<feature type="transmembrane region" description="Helical" evidence="1">
    <location>
        <begin position="73"/>
        <end position="94"/>
    </location>
</feature>
<dbReference type="PANTHER" id="PTHR33121:SF71">
    <property type="entry name" value="OXYGEN SENSOR PROTEIN DOSP"/>
    <property type="match status" value="1"/>
</dbReference>
<proteinExistence type="predicted"/>
<dbReference type="PANTHER" id="PTHR33121">
    <property type="entry name" value="CYCLIC DI-GMP PHOSPHODIESTERASE PDEF"/>
    <property type="match status" value="1"/>
</dbReference>
<dbReference type="Gene3D" id="3.30.70.270">
    <property type="match status" value="1"/>
</dbReference>
<protein>
    <submittedName>
        <fullName evidence="5">Diguanylate cyclase domain protein</fullName>
    </submittedName>
    <submittedName>
        <fullName evidence="4">Putative signaling protein</fullName>
    </submittedName>
</protein>
<name>A0A031WEB7_CLODI</name>
<dbReference type="AlphaFoldDB" id="A0A031WEB7"/>
<evidence type="ECO:0000313" key="4">
    <source>
        <dbReference type="EMBL" id="CDS84260.1"/>
    </source>
</evidence>
<dbReference type="SUPFAM" id="SSF141868">
    <property type="entry name" value="EAL domain-like"/>
    <property type="match status" value="1"/>
</dbReference>
<dbReference type="NCBIfam" id="TIGR00254">
    <property type="entry name" value="GGDEF"/>
    <property type="match status" value="1"/>
</dbReference>
<feature type="domain" description="GGDEF" evidence="3">
    <location>
        <begin position="245"/>
        <end position="376"/>
    </location>
</feature>
<keyword evidence="1" id="KW-1133">Transmembrane helix</keyword>
<dbReference type="SMART" id="SM00052">
    <property type="entry name" value="EAL"/>
    <property type="match status" value="1"/>
</dbReference>
<dbReference type="InterPro" id="IPR001633">
    <property type="entry name" value="EAL_dom"/>
</dbReference>
<dbReference type="InterPro" id="IPR029787">
    <property type="entry name" value="Nucleotide_cyclase"/>
</dbReference>
<feature type="transmembrane region" description="Helical" evidence="1">
    <location>
        <begin position="174"/>
        <end position="198"/>
    </location>
</feature>
<dbReference type="InterPro" id="IPR043128">
    <property type="entry name" value="Rev_trsase/Diguanyl_cyclase"/>
</dbReference>
<dbReference type="Gene3D" id="3.20.20.450">
    <property type="entry name" value="EAL domain"/>
    <property type="match status" value="1"/>
</dbReference>
<evidence type="ECO:0000256" key="1">
    <source>
        <dbReference type="SAM" id="Phobius"/>
    </source>
</evidence>
<dbReference type="CDD" id="cd01948">
    <property type="entry name" value="EAL"/>
    <property type="match status" value="1"/>
</dbReference>
<dbReference type="EMBL" id="LK932482">
    <property type="protein sequence ID" value="CDS84260.1"/>
    <property type="molecule type" value="Genomic_DNA"/>
</dbReference>
<feature type="transmembrane region" description="Helical" evidence="1">
    <location>
        <begin position="106"/>
        <end position="131"/>
    </location>
</feature>
<dbReference type="EMBL" id="LK932368">
    <property type="protein sequence ID" value="CDS84701.1"/>
    <property type="molecule type" value="Genomic_DNA"/>
</dbReference>
<gene>
    <name evidence="6" type="ORF">BN1095_480043</name>
    <name evidence="4" type="ORF">BN1096_310049</name>
    <name evidence="5" type="ORF">BN1097_320048</name>
</gene>
<evidence type="ECO:0000313" key="5">
    <source>
        <dbReference type="EMBL" id="CDS84701.1"/>
    </source>
</evidence>
<evidence type="ECO:0000259" key="3">
    <source>
        <dbReference type="PROSITE" id="PS50887"/>
    </source>
</evidence>
<sequence>MVWHIEYEIFSAIIVIFLMVYFFRSKFIPTLQNKIYCALLIFSFLFIISNILGSFCLNNIDKIPIFITFLLNQIYLLLLPIPAALVSFYVMAIIYQDIRYMKKRLLFLSIPLIICIILSITNPFTHILFGLSKETGYIRGCGYVATFASFFFYAIYSAFLSFKYRKAMHESKIWAIRGFLIVSIVAIILQAIFLQYLLTGTACACSLLLTYLSMQNRGLIIDDLTGVLNRQSFIQELDLNINTEQSGFIITIALDDFKFMNETFGTKNGDIALKEVGKYLIQIHDVNHVYRIGGDIFSIVVNSQLGIEPDDIIRKIEERFKKPWLVEEISFNLATSIAVVYYPENAETTEDVIVAIDFSIHEAKRSESRRVVYADASISEKIKKKHVIKNCLKEALKNDGFEVYYQPIFSNSRGRFTSAEALLRLEHKELGFIPPDEFIPIAEQTGLINSIGLVVFEKVCRFIASDEFEDLKLDNIAVNLSVVQCMQKNLADDLLYLMNKYNVSPTKFKLEITETVAMGSFNIIKETMERLIDLGVKFALDDFGIAYSGVTNMLSLPFSVIKLDKSLIWSMNEDSRHKLTVETIIALINKLNMKAVAEGVETIKCAEDLIAMECEYLQGYYFSKPVPEDVFKNLLKENTFTS</sequence>
<evidence type="ECO:0000313" key="6">
    <source>
        <dbReference type="EMBL" id="CDT44509.1"/>
    </source>
</evidence>
<dbReference type="SUPFAM" id="SSF55073">
    <property type="entry name" value="Nucleotide cyclase"/>
    <property type="match status" value="1"/>
</dbReference>
<feature type="transmembrane region" description="Helical" evidence="1">
    <location>
        <begin position="143"/>
        <end position="162"/>
    </location>
</feature>
<dbReference type="EMBL" id="LK933160">
    <property type="protein sequence ID" value="CDT44509.1"/>
    <property type="molecule type" value="Genomic_DNA"/>
</dbReference>
<keyword evidence="1" id="KW-0812">Transmembrane</keyword>
<feature type="transmembrane region" description="Helical" evidence="1">
    <location>
        <begin position="6"/>
        <end position="23"/>
    </location>
</feature>
<dbReference type="InterPro" id="IPR000160">
    <property type="entry name" value="GGDEF_dom"/>
</dbReference>
<dbReference type="InterPro" id="IPR035919">
    <property type="entry name" value="EAL_sf"/>
</dbReference>
<keyword evidence="1" id="KW-0472">Membrane</keyword>
<dbReference type="PROSITE" id="PS50883">
    <property type="entry name" value="EAL"/>
    <property type="match status" value="1"/>
</dbReference>
<dbReference type="GeneID" id="66353316"/>
<dbReference type="Pfam" id="PF00990">
    <property type="entry name" value="GGDEF"/>
    <property type="match status" value="1"/>
</dbReference>
<organism evidence="5">
    <name type="scientific">Clostridioides difficile</name>
    <name type="common">Peptoclostridium difficile</name>
    <dbReference type="NCBI Taxonomy" id="1496"/>
    <lineage>
        <taxon>Bacteria</taxon>
        <taxon>Bacillati</taxon>
        <taxon>Bacillota</taxon>
        <taxon>Clostridia</taxon>
        <taxon>Peptostreptococcales</taxon>
        <taxon>Peptostreptococcaceae</taxon>
        <taxon>Clostridioides</taxon>
    </lineage>
</organism>
<accession>A0A031WEB7</accession>